<dbReference type="GO" id="GO:0043190">
    <property type="term" value="C:ATP-binding cassette (ABC) transporter complex"/>
    <property type="evidence" value="ECO:0007669"/>
    <property type="project" value="InterPro"/>
</dbReference>
<keyword evidence="3" id="KW-0410">Iron transport</keyword>
<evidence type="ECO:0000256" key="8">
    <source>
        <dbReference type="ARBA" id="ARBA00023065"/>
    </source>
</evidence>
<dbReference type="Gene3D" id="3.40.50.300">
    <property type="entry name" value="P-loop containing nucleotide triphosphate hydrolases"/>
    <property type="match status" value="1"/>
</dbReference>
<reference evidence="12 13" key="1">
    <citation type="journal article" date="2015" name="Genome Announc.">
        <title>Expanding the biotechnology potential of lactobacilli through comparative genomics of 213 strains and associated genera.</title>
        <authorList>
            <person name="Sun Z."/>
            <person name="Harris H.M."/>
            <person name="McCann A."/>
            <person name="Guo C."/>
            <person name="Argimon S."/>
            <person name="Zhang W."/>
            <person name="Yang X."/>
            <person name="Jeffery I.B."/>
            <person name="Cooney J.C."/>
            <person name="Kagawa T.F."/>
            <person name="Liu W."/>
            <person name="Song Y."/>
            <person name="Salvetti E."/>
            <person name="Wrobel A."/>
            <person name="Rasinkangas P."/>
            <person name="Parkhill J."/>
            <person name="Rea M.C."/>
            <person name="O'Sullivan O."/>
            <person name="Ritari J."/>
            <person name="Douillard F.P."/>
            <person name="Paul Ross R."/>
            <person name="Yang R."/>
            <person name="Briner A.E."/>
            <person name="Felis G.E."/>
            <person name="de Vos W.M."/>
            <person name="Barrangou R."/>
            <person name="Klaenhammer T.R."/>
            <person name="Caufield P.W."/>
            <person name="Cui Y."/>
            <person name="Zhang H."/>
            <person name="O'Toole P.W."/>
        </authorList>
    </citation>
    <scope>NUCLEOTIDE SEQUENCE [LARGE SCALE GENOMIC DNA]</scope>
    <source>
        <strain evidence="12 13">DSM 14857</strain>
    </source>
</reference>
<evidence type="ECO:0000256" key="7">
    <source>
        <dbReference type="ARBA" id="ARBA00023004"/>
    </source>
</evidence>
<dbReference type="InterPro" id="IPR050093">
    <property type="entry name" value="ABC_SmlMolc_Importer"/>
</dbReference>
<evidence type="ECO:0000256" key="6">
    <source>
        <dbReference type="ARBA" id="ARBA00022967"/>
    </source>
</evidence>
<dbReference type="RefSeq" id="WP_010625427.1">
    <property type="nucleotide sequence ID" value="NZ_AZFA01000005.1"/>
</dbReference>
<evidence type="ECO:0000256" key="10">
    <source>
        <dbReference type="ARBA" id="ARBA00066388"/>
    </source>
</evidence>
<evidence type="ECO:0000256" key="9">
    <source>
        <dbReference type="ARBA" id="ARBA00023136"/>
    </source>
</evidence>
<dbReference type="InterPro" id="IPR027417">
    <property type="entry name" value="P-loop_NTPase"/>
</dbReference>
<dbReference type="InterPro" id="IPR003593">
    <property type="entry name" value="AAA+_ATPase"/>
</dbReference>
<dbReference type="SUPFAM" id="SSF52540">
    <property type="entry name" value="P-loop containing nucleoside triphosphate hydrolases"/>
    <property type="match status" value="1"/>
</dbReference>
<dbReference type="FunFam" id="3.40.50.300:FF:000425">
    <property type="entry name" value="Probable ABC transporter, ATP-binding subunit"/>
    <property type="match status" value="1"/>
</dbReference>
<dbReference type="GO" id="GO:0016887">
    <property type="term" value="F:ATP hydrolysis activity"/>
    <property type="evidence" value="ECO:0007669"/>
    <property type="project" value="InterPro"/>
</dbReference>
<evidence type="ECO:0000256" key="2">
    <source>
        <dbReference type="ARBA" id="ARBA00022475"/>
    </source>
</evidence>
<dbReference type="PROSITE" id="PS00211">
    <property type="entry name" value="ABC_TRANSPORTER_1"/>
    <property type="match status" value="1"/>
</dbReference>
<dbReference type="PATRIC" id="fig|1423815.3.peg.1840"/>
<dbReference type="PANTHER" id="PTHR42781:SF4">
    <property type="entry name" value="SPERMIDINE_PUTRESCINE IMPORT ATP-BINDING PROTEIN POTA"/>
    <property type="match status" value="1"/>
</dbReference>
<keyword evidence="7" id="KW-0408">Iron</keyword>
<dbReference type="OrthoDB" id="9790614at2"/>
<dbReference type="STRING" id="1423815.FC27_GL001797"/>
<keyword evidence="6" id="KW-1278">Translocase</keyword>
<keyword evidence="8" id="KW-0406">Ion transport</keyword>
<evidence type="ECO:0000313" key="12">
    <source>
        <dbReference type="EMBL" id="KRL67481.1"/>
    </source>
</evidence>
<dbReference type="SMART" id="SM00382">
    <property type="entry name" value="AAA"/>
    <property type="match status" value="1"/>
</dbReference>
<dbReference type="PROSITE" id="PS50893">
    <property type="entry name" value="ABC_TRANSPORTER_2"/>
    <property type="match status" value="1"/>
</dbReference>
<dbReference type="InterPro" id="IPR003439">
    <property type="entry name" value="ABC_transporter-like_ATP-bd"/>
</dbReference>
<keyword evidence="9" id="KW-0472">Membrane</keyword>
<evidence type="ECO:0000259" key="11">
    <source>
        <dbReference type="PROSITE" id="PS50893"/>
    </source>
</evidence>
<feature type="domain" description="ABC transporter" evidence="11">
    <location>
        <begin position="3"/>
        <end position="233"/>
    </location>
</feature>
<comment type="caution">
    <text evidence="12">The sequence shown here is derived from an EMBL/GenBank/DDBJ whole genome shotgun (WGS) entry which is preliminary data.</text>
</comment>
<dbReference type="PANTHER" id="PTHR42781">
    <property type="entry name" value="SPERMIDINE/PUTRESCINE IMPORT ATP-BINDING PROTEIN POTA"/>
    <property type="match status" value="1"/>
</dbReference>
<keyword evidence="13" id="KW-1185">Reference proteome</keyword>
<proteinExistence type="predicted"/>
<keyword evidence="4" id="KW-0547">Nucleotide-binding</keyword>
<organism evidence="12 13">
    <name type="scientific">Companilactobacillus versmoldensis DSM 14857 = KCTC 3814</name>
    <dbReference type="NCBI Taxonomy" id="1423815"/>
    <lineage>
        <taxon>Bacteria</taxon>
        <taxon>Bacillati</taxon>
        <taxon>Bacillota</taxon>
        <taxon>Bacilli</taxon>
        <taxon>Lactobacillales</taxon>
        <taxon>Lactobacillaceae</taxon>
        <taxon>Companilactobacillus</taxon>
    </lineage>
</organism>
<keyword evidence="2" id="KW-1003">Cell membrane</keyword>
<protein>
    <recommendedName>
        <fullName evidence="10">ABC-type quaternary amine transporter</fullName>
        <ecNumber evidence="10">7.6.2.9</ecNumber>
    </recommendedName>
</protein>
<dbReference type="Pfam" id="PF00005">
    <property type="entry name" value="ABC_tran"/>
    <property type="match status" value="1"/>
</dbReference>
<keyword evidence="5 12" id="KW-0067">ATP-binding</keyword>
<dbReference type="GO" id="GO:0015418">
    <property type="term" value="F:ABC-type quaternary ammonium compound transporting activity"/>
    <property type="evidence" value="ECO:0007669"/>
    <property type="project" value="UniProtKB-EC"/>
</dbReference>
<dbReference type="eggNOG" id="COG3842">
    <property type="taxonomic scope" value="Bacteria"/>
</dbReference>
<evidence type="ECO:0000256" key="3">
    <source>
        <dbReference type="ARBA" id="ARBA00022496"/>
    </source>
</evidence>
<dbReference type="EMBL" id="AZFA01000005">
    <property type="protein sequence ID" value="KRL67481.1"/>
    <property type="molecule type" value="Genomic_DNA"/>
</dbReference>
<dbReference type="InterPro" id="IPR015853">
    <property type="entry name" value="ABC_transpr_FbpC"/>
</dbReference>
<dbReference type="GO" id="GO:0005524">
    <property type="term" value="F:ATP binding"/>
    <property type="evidence" value="ECO:0007669"/>
    <property type="project" value="UniProtKB-KW"/>
</dbReference>
<dbReference type="GO" id="GO:0015408">
    <property type="term" value="F:ABC-type ferric iron transporter activity"/>
    <property type="evidence" value="ECO:0007669"/>
    <property type="project" value="InterPro"/>
</dbReference>
<dbReference type="InterPro" id="IPR013611">
    <property type="entry name" value="Transp-assoc_OB_typ2"/>
</dbReference>
<sequence>MFLSVHDLTKKYQNKTVLHSLSFDVQKNEILVVLGPSGCGKSTLLSCLNGFTKIDQGDIKLDNQDITEVLPENRDITTVFQSYNLFPHMNVLKNLMYGLKFQKISHADARKKALQMLKLLQMEPYADSRIQELSGGQQQRIALGRGLIVEPKLLLLDEPFSNLDEKLRLKMRQELRRLQKELNMTMIFVTHDQQEAFAIGDRILLMDKGHIQQISSGKELYTNPKNTFVLKFIGETNILSDDDYVRPENIHLTKSNDGQGIVEKVFFQGSTIDYRIKYNGQEFQVTCLNNGKIFAVGQRVRVDYKIAQLGEPK</sequence>
<dbReference type="AlphaFoldDB" id="A0A0R1SFE9"/>
<dbReference type="Pfam" id="PF08402">
    <property type="entry name" value="TOBE_2"/>
    <property type="match status" value="1"/>
</dbReference>
<name>A0A0R1SFE9_9LACO</name>
<evidence type="ECO:0000256" key="1">
    <source>
        <dbReference type="ARBA" id="ARBA00022448"/>
    </source>
</evidence>
<gene>
    <name evidence="12" type="ORF">FC27_GL001797</name>
</gene>
<dbReference type="SUPFAM" id="SSF50331">
    <property type="entry name" value="MOP-like"/>
    <property type="match status" value="1"/>
</dbReference>
<keyword evidence="1" id="KW-0813">Transport</keyword>
<dbReference type="CDD" id="cd03259">
    <property type="entry name" value="ABC_Carb_Solutes_like"/>
    <property type="match status" value="1"/>
</dbReference>
<evidence type="ECO:0000256" key="4">
    <source>
        <dbReference type="ARBA" id="ARBA00022741"/>
    </source>
</evidence>
<dbReference type="Proteomes" id="UP000051647">
    <property type="component" value="Unassembled WGS sequence"/>
</dbReference>
<dbReference type="InterPro" id="IPR008995">
    <property type="entry name" value="Mo/tungstate-bd_C_term_dom"/>
</dbReference>
<dbReference type="InterPro" id="IPR017871">
    <property type="entry name" value="ABC_transporter-like_CS"/>
</dbReference>
<accession>A0A0R1SFE9</accession>
<evidence type="ECO:0000313" key="13">
    <source>
        <dbReference type="Proteomes" id="UP000051647"/>
    </source>
</evidence>
<dbReference type="EC" id="7.6.2.9" evidence="10"/>
<evidence type="ECO:0000256" key="5">
    <source>
        <dbReference type="ARBA" id="ARBA00022840"/>
    </source>
</evidence>